<evidence type="ECO:0000313" key="7">
    <source>
        <dbReference type="Proteomes" id="UP000324252"/>
    </source>
</evidence>
<sequence length="180" mass="20086">MNRAVRDTTPPEAGEKDLFELYGDERIAHLTRLCARGFNRSLTLRLAEHGVSFGQWVFLRILWKEQGLTQRELSERANLTQPTVHTALGKLEQQGIVIRRTEDGNKRKQHVYLTDAGKALQAVLEPLAVEANEAALQGLDADDEDGLRRLLILILQNLATDEAEAEARGQRVPPTRGGTV</sequence>
<protein>
    <submittedName>
        <fullName evidence="6">DNA-binding transcriptional regulator, MarR family</fullName>
    </submittedName>
</protein>
<keyword evidence="7" id="KW-1185">Reference proteome</keyword>
<dbReference type="RefSeq" id="WP_223228829.1">
    <property type="nucleotide sequence ID" value="NZ_FNIO01000005.1"/>
</dbReference>
<evidence type="ECO:0000259" key="5">
    <source>
        <dbReference type="PROSITE" id="PS50995"/>
    </source>
</evidence>
<keyword evidence="3" id="KW-0804">Transcription</keyword>
<dbReference type="InterPro" id="IPR036388">
    <property type="entry name" value="WH-like_DNA-bd_sf"/>
</dbReference>
<dbReference type="PRINTS" id="PR00598">
    <property type="entry name" value="HTHMARR"/>
</dbReference>
<dbReference type="InterPro" id="IPR001387">
    <property type="entry name" value="Cro/C1-type_HTH"/>
</dbReference>
<dbReference type="GO" id="GO:0003677">
    <property type="term" value="F:DNA binding"/>
    <property type="evidence" value="ECO:0007669"/>
    <property type="project" value="UniProtKB-KW"/>
</dbReference>
<dbReference type="InterPro" id="IPR036390">
    <property type="entry name" value="WH_DNA-bd_sf"/>
</dbReference>
<dbReference type="InterPro" id="IPR011991">
    <property type="entry name" value="ArsR-like_HTH"/>
</dbReference>
<dbReference type="CDD" id="cd00090">
    <property type="entry name" value="HTH_ARSR"/>
    <property type="match status" value="1"/>
</dbReference>
<evidence type="ECO:0000259" key="4">
    <source>
        <dbReference type="PROSITE" id="PS50943"/>
    </source>
</evidence>
<dbReference type="Proteomes" id="UP000324252">
    <property type="component" value="Unassembled WGS sequence"/>
</dbReference>
<accession>A0A1H0IYV9</accession>
<organism evidence="6 7">
    <name type="scientific">Lutimaribacter pacificus</name>
    <dbReference type="NCBI Taxonomy" id="391948"/>
    <lineage>
        <taxon>Bacteria</taxon>
        <taxon>Pseudomonadati</taxon>
        <taxon>Pseudomonadota</taxon>
        <taxon>Alphaproteobacteria</taxon>
        <taxon>Rhodobacterales</taxon>
        <taxon>Roseobacteraceae</taxon>
        <taxon>Lutimaribacter</taxon>
    </lineage>
</organism>
<dbReference type="GO" id="GO:0003700">
    <property type="term" value="F:DNA-binding transcription factor activity"/>
    <property type="evidence" value="ECO:0007669"/>
    <property type="project" value="InterPro"/>
</dbReference>
<gene>
    <name evidence="6" type="ORF">SAMN05444142_103477</name>
</gene>
<dbReference type="PROSITE" id="PS50943">
    <property type="entry name" value="HTH_CROC1"/>
    <property type="match status" value="1"/>
</dbReference>
<keyword evidence="1" id="KW-0805">Transcription regulation</keyword>
<dbReference type="SMART" id="SM00347">
    <property type="entry name" value="HTH_MARR"/>
    <property type="match status" value="1"/>
</dbReference>
<dbReference type="InterPro" id="IPR000835">
    <property type="entry name" value="HTH_MarR-typ"/>
</dbReference>
<dbReference type="PROSITE" id="PS50995">
    <property type="entry name" value="HTH_MARR_2"/>
    <property type="match status" value="1"/>
</dbReference>
<dbReference type="PANTHER" id="PTHR42756">
    <property type="entry name" value="TRANSCRIPTIONAL REGULATOR, MARR"/>
    <property type="match status" value="1"/>
</dbReference>
<proteinExistence type="predicted"/>
<dbReference type="PANTHER" id="PTHR42756:SF1">
    <property type="entry name" value="TRANSCRIPTIONAL REPRESSOR OF EMRAB OPERON"/>
    <property type="match status" value="1"/>
</dbReference>
<dbReference type="Gene3D" id="1.10.10.10">
    <property type="entry name" value="Winged helix-like DNA-binding domain superfamily/Winged helix DNA-binding domain"/>
    <property type="match status" value="1"/>
</dbReference>
<keyword evidence="2 6" id="KW-0238">DNA-binding</keyword>
<dbReference type="AlphaFoldDB" id="A0A1H0IYV9"/>
<feature type="domain" description="HTH marR-type" evidence="5">
    <location>
        <begin position="24"/>
        <end position="156"/>
    </location>
</feature>
<dbReference type="SUPFAM" id="SSF46785">
    <property type="entry name" value="Winged helix' DNA-binding domain"/>
    <property type="match status" value="1"/>
</dbReference>
<evidence type="ECO:0000256" key="3">
    <source>
        <dbReference type="ARBA" id="ARBA00023163"/>
    </source>
</evidence>
<evidence type="ECO:0000256" key="1">
    <source>
        <dbReference type="ARBA" id="ARBA00023015"/>
    </source>
</evidence>
<dbReference type="Pfam" id="PF01047">
    <property type="entry name" value="MarR"/>
    <property type="match status" value="1"/>
</dbReference>
<evidence type="ECO:0000313" key="6">
    <source>
        <dbReference type="EMBL" id="SHK16251.1"/>
    </source>
</evidence>
<evidence type="ECO:0000256" key="2">
    <source>
        <dbReference type="ARBA" id="ARBA00023125"/>
    </source>
</evidence>
<reference evidence="6 7" key="1">
    <citation type="submission" date="2016-11" db="EMBL/GenBank/DDBJ databases">
        <authorList>
            <person name="Varghese N."/>
            <person name="Submissions S."/>
        </authorList>
    </citation>
    <scope>NUCLEOTIDE SEQUENCE [LARGE SCALE GENOMIC DNA]</scope>
    <source>
        <strain evidence="6 7">DSM 29620</strain>
    </source>
</reference>
<feature type="domain" description="HTH cro/C1-type" evidence="4">
    <location>
        <begin position="59"/>
        <end position="84"/>
    </location>
</feature>
<name>A0A1H0IYV9_9RHOB</name>
<dbReference type="EMBL" id="FQZZ01000003">
    <property type="protein sequence ID" value="SHK16251.1"/>
    <property type="molecule type" value="Genomic_DNA"/>
</dbReference>